<dbReference type="Gene3D" id="3.30.750.24">
    <property type="entry name" value="STAS domain"/>
    <property type="match status" value="1"/>
</dbReference>
<gene>
    <name evidence="2" type="ORF">HHL22_07630</name>
</gene>
<reference evidence="2 3" key="1">
    <citation type="submission" date="2020-04" db="EMBL/GenBank/DDBJ databases">
        <title>Hymenobacter polaris sp. nov., isolated from Arctic soil.</title>
        <authorList>
            <person name="Dahal R.H."/>
        </authorList>
    </citation>
    <scope>NUCLEOTIDE SEQUENCE [LARGE SCALE GENOMIC DNA]</scope>
    <source>
        <strain evidence="2 3">RP-2-7</strain>
    </source>
</reference>
<protein>
    <submittedName>
        <fullName evidence="2">STAS domain-containing protein</fullName>
    </submittedName>
</protein>
<name>A0A7Y0ACZ1_9BACT</name>
<evidence type="ECO:0000313" key="2">
    <source>
        <dbReference type="EMBL" id="NML65074.1"/>
    </source>
</evidence>
<organism evidence="2 3">
    <name type="scientific">Hymenobacter polaris</name>
    <dbReference type="NCBI Taxonomy" id="2682546"/>
    <lineage>
        <taxon>Bacteria</taxon>
        <taxon>Pseudomonadati</taxon>
        <taxon>Bacteroidota</taxon>
        <taxon>Cytophagia</taxon>
        <taxon>Cytophagales</taxon>
        <taxon>Hymenobacteraceae</taxon>
        <taxon>Hymenobacter</taxon>
    </lineage>
</organism>
<dbReference type="AlphaFoldDB" id="A0A7Y0ACZ1"/>
<dbReference type="Proteomes" id="UP000559626">
    <property type="component" value="Unassembled WGS sequence"/>
</dbReference>
<dbReference type="InterPro" id="IPR036513">
    <property type="entry name" value="STAS_dom_sf"/>
</dbReference>
<evidence type="ECO:0000313" key="3">
    <source>
        <dbReference type="Proteomes" id="UP000559626"/>
    </source>
</evidence>
<dbReference type="EMBL" id="JABBGH010000001">
    <property type="protein sequence ID" value="NML65074.1"/>
    <property type="molecule type" value="Genomic_DNA"/>
</dbReference>
<dbReference type="InterPro" id="IPR058548">
    <property type="entry name" value="MlaB-like_STAS"/>
</dbReference>
<proteinExistence type="predicted"/>
<accession>A0A7Y0ACZ1</accession>
<comment type="caution">
    <text evidence="2">The sequence shown here is derived from an EMBL/GenBank/DDBJ whole genome shotgun (WGS) entry which is preliminary data.</text>
</comment>
<evidence type="ECO:0000259" key="1">
    <source>
        <dbReference type="Pfam" id="PF13466"/>
    </source>
</evidence>
<sequence>MNKPLTIHAGGHRGCLGLSLRGSCTTPADVAQLEQATRRLLASHPTRLWVDCQQLLEVSASGQRTLLRTESLARAAGVVCYWCGLSAHVLSQLATSGLQQLLQLRSAAEFEGPRYILPE</sequence>
<dbReference type="Pfam" id="PF13466">
    <property type="entry name" value="STAS_2"/>
    <property type="match status" value="1"/>
</dbReference>
<dbReference type="RefSeq" id="WP_169530331.1">
    <property type="nucleotide sequence ID" value="NZ_JABBGH010000001.1"/>
</dbReference>
<keyword evidence="3" id="KW-1185">Reference proteome</keyword>
<dbReference type="SUPFAM" id="SSF52091">
    <property type="entry name" value="SpoIIaa-like"/>
    <property type="match status" value="1"/>
</dbReference>
<feature type="domain" description="MlaB-like STAS" evidence="1">
    <location>
        <begin position="18"/>
        <end position="99"/>
    </location>
</feature>